<evidence type="ECO:0000313" key="2">
    <source>
        <dbReference type="EMBL" id="ACF42013.1"/>
    </source>
</evidence>
<keyword evidence="1" id="KW-1133">Transmembrane helix</keyword>
<sequence>MYLTEIIVKSIFALLFAAGILYVLIHDDTNRPKHP</sequence>
<organism evidence="2 3">
    <name type="scientific">Morganella phage MmP1</name>
    <dbReference type="NCBI Taxonomy" id="526118"/>
    <lineage>
        <taxon>Viruses</taxon>
        <taxon>Duplodnaviria</taxon>
        <taxon>Heunggongvirae</taxon>
        <taxon>Uroviricota</taxon>
        <taxon>Caudoviricetes</taxon>
        <taxon>Autographivirales</taxon>
        <taxon>Autotranscriptaviridae</taxon>
        <taxon>Studiervirinae</taxon>
        <taxon>Minipunavirus</taxon>
        <taxon>Minipunavirus MmP1</taxon>
    </lineage>
</organism>
<keyword evidence="3" id="KW-1185">Reference proteome</keyword>
<dbReference type="EMBL" id="EU652770">
    <property type="protein sequence ID" value="ACF42013.1"/>
    <property type="molecule type" value="Genomic_DNA"/>
</dbReference>
<feature type="transmembrane region" description="Helical" evidence="1">
    <location>
        <begin position="6"/>
        <end position="25"/>
    </location>
</feature>
<accession>B4YQE3</accession>
<dbReference type="GeneID" id="6492622"/>
<dbReference type="RefSeq" id="YP_002048634.1">
    <property type="nucleotide sequence ID" value="NC_011085.3"/>
</dbReference>
<reference evidence="2 3" key="1">
    <citation type="journal article" date="2010" name="Genomics">
        <title>Identification of lytic bacteriophage MmP1, assigned to a new member of T7-like phages infecting Morganella morganii.</title>
        <authorList>
            <person name="Zhu J."/>
            <person name="Rao X."/>
            <person name="Tan Y."/>
            <person name="Xiong K."/>
            <person name="Hu Z."/>
            <person name="Chen Z."/>
            <person name="Jin X."/>
            <person name="Li S."/>
            <person name="Chen Y."/>
            <person name="Hu F."/>
        </authorList>
    </citation>
    <scope>NUCLEOTIDE SEQUENCE [LARGE SCALE GENOMIC DNA]</scope>
</reference>
<evidence type="ECO:0000256" key="1">
    <source>
        <dbReference type="SAM" id="Phobius"/>
    </source>
</evidence>
<proteinExistence type="predicted"/>
<keyword evidence="1" id="KW-0472">Membrane</keyword>
<dbReference type="KEGG" id="vg:6492622"/>
<dbReference type="Proteomes" id="UP000001864">
    <property type="component" value="Segment"/>
</dbReference>
<gene>
    <name evidence="2" type="ORF">MmP1_gp13</name>
</gene>
<evidence type="ECO:0000313" key="3">
    <source>
        <dbReference type="Proteomes" id="UP000001864"/>
    </source>
</evidence>
<keyword evidence="1" id="KW-0812">Transmembrane</keyword>
<protein>
    <submittedName>
        <fullName evidence="2">Uncharacterized protein</fullName>
    </submittedName>
</protein>
<name>B4YQE3_9CAUD</name>